<dbReference type="InterPro" id="IPR036460">
    <property type="entry name" value="Cu_amine_oxidase_C_sf"/>
</dbReference>
<keyword evidence="2" id="KW-0479">Metal-binding</keyword>
<gene>
    <name evidence="4" type="ORF">T12_8441</name>
</gene>
<evidence type="ECO:0000256" key="2">
    <source>
        <dbReference type="RuleBase" id="RU000672"/>
    </source>
</evidence>
<dbReference type="GO" id="GO:0005507">
    <property type="term" value="F:copper ion binding"/>
    <property type="evidence" value="ECO:0007669"/>
    <property type="project" value="InterPro"/>
</dbReference>
<accession>A0A0V0YR03</accession>
<feature type="modified residue" description="2',4',5'-topaquinone" evidence="1">
    <location>
        <position position="27"/>
    </location>
</feature>
<comment type="similarity">
    <text evidence="2">Belongs to the copper/topaquinone oxidase family.</text>
</comment>
<dbReference type="Proteomes" id="UP000054783">
    <property type="component" value="Unassembled WGS sequence"/>
</dbReference>
<dbReference type="PROSITE" id="PS01164">
    <property type="entry name" value="COPPER_AMINE_OXID_1"/>
    <property type="match status" value="1"/>
</dbReference>
<evidence type="ECO:0000313" key="5">
    <source>
        <dbReference type="Proteomes" id="UP000054783"/>
    </source>
</evidence>
<evidence type="ECO:0000313" key="4">
    <source>
        <dbReference type="EMBL" id="KRY02625.1"/>
    </source>
</evidence>
<dbReference type="InterPro" id="IPR000269">
    <property type="entry name" value="Cu_amine_oxidase"/>
</dbReference>
<dbReference type="PANTHER" id="PTHR10638:SF71">
    <property type="entry name" value="AMINE OXIDASE"/>
    <property type="match status" value="1"/>
</dbReference>
<dbReference type="GO" id="GO:0008131">
    <property type="term" value="F:primary methylamine oxidase activity"/>
    <property type="evidence" value="ECO:0007669"/>
    <property type="project" value="InterPro"/>
</dbReference>
<dbReference type="EC" id="1.4.3.-" evidence="2"/>
<evidence type="ECO:0000256" key="1">
    <source>
        <dbReference type="PIRSR" id="PIRSR600269-51"/>
    </source>
</evidence>
<dbReference type="GO" id="GO:0048038">
    <property type="term" value="F:quinone binding"/>
    <property type="evidence" value="ECO:0007669"/>
    <property type="project" value="InterPro"/>
</dbReference>
<comment type="cofactor">
    <cofactor evidence="2">
        <name>Cu cation</name>
        <dbReference type="ChEBI" id="CHEBI:23378"/>
    </cofactor>
    <text evidence="2">Contains 1 topaquinone per subunit.</text>
</comment>
<name>A0A0V0YR03_9BILA</name>
<dbReference type="Gene3D" id="2.70.98.20">
    <property type="entry name" value="Copper amine oxidase, catalytic domain"/>
    <property type="match status" value="1"/>
</dbReference>
<dbReference type="InterPro" id="IPR049948">
    <property type="entry name" value="Cu_Am_ox_TPQ-bd"/>
</dbReference>
<feature type="non-terminal residue" evidence="4">
    <location>
        <position position="110"/>
    </location>
</feature>
<dbReference type="EMBL" id="JYDQ01003629">
    <property type="protein sequence ID" value="KRY02625.1"/>
    <property type="molecule type" value="Genomic_DNA"/>
</dbReference>
<reference evidence="4 5" key="1">
    <citation type="submission" date="2015-01" db="EMBL/GenBank/DDBJ databases">
        <title>Evolution of Trichinella species and genotypes.</title>
        <authorList>
            <person name="Korhonen P.K."/>
            <person name="Edoardo P."/>
            <person name="Giuseppe L.R."/>
            <person name="Gasser R.B."/>
        </authorList>
    </citation>
    <scope>NUCLEOTIDE SEQUENCE [LARGE SCALE GENOMIC DNA]</scope>
    <source>
        <strain evidence="4">ISS2496</strain>
    </source>
</reference>
<dbReference type="PANTHER" id="PTHR10638">
    <property type="entry name" value="COPPER AMINE OXIDASE"/>
    <property type="match status" value="1"/>
</dbReference>
<protein>
    <recommendedName>
        <fullName evidence="2">Amine oxidase</fullName>
        <ecNumber evidence="2">1.4.3.-</ecNumber>
    </recommendedName>
</protein>
<dbReference type="SUPFAM" id="SSF49998">
    <property type="entry name" value="Amine oxidase catalytic domain"/>
    <property type="match status" value="1"/>
</dbReference>
<keyword evidence="1 2" id="KW-0801">TPQ</keyword>
<keyword evidence="2" id="KW-0186">Copper</keyword>
<evidence type="ECO:0000259" key="3">
    <source>
        <dbReference type="Pfam" id="PF01179"/>
    </source>
</evidence>
<sequence length="110" mass="12361">MLLPEKITEAREEVSLVVRSVSTLGNYDYVLDWEFKTSGTIKVWVGFTGMMEVRATNYTHANQIRGEQHGELVAPNTIGVYHDHYISYHLDLDVAGTANSFVKANLKTVT</sequence>
<proteinExistence type="inferred from homology"/>
<organism evidence="4 5">
    <name type="scientific">Trichinella patagoniensis</name>
    <dbReference type="NCBI Taxonomy" id="990121"/>
    <lineage>
        <taxon>Eukaryota</taxon>
        <taxon>Metazoa</taxon>
        <taxon>Ecdysozoa</taxon>
        <taxon>Nematoda</taxon>
        <taxon>Enoplea</taxon>
        <taxon>Dorylaimia</taxon>
        <taxon>Trichinellida</taxon>
        <taxon>Trichinellidae</taxon>
        <taxon>Trichinella</taxon>
    </lineage>
</organism>
<dbReference type="Pfam" id="PF01179">
    <property type="entry name" value="Cu_amine_oxid"/>
    <property type="match status" value="1"/>
</dbReference>
<dbReference type="GO" id="GO:0009308">
    <property type="term" value="P:amine metabolic process"/>
    <property type="evidence" value="ECO:0007669"/>
    <property type="project" value="UniProtKB-UniRule"/>
</dbReference>
<comment type="caution">
    <text evidence="4">The sequence shown here is derived from an EMBL/GenBank/DDBJ whole genome shotgun (WGS) entry which is preliminary data.</text>
</comment>
<dbReference type="STRING" id="990121.A0A0V0YR03"/>
<keyword evidence="5" id="KW-1185">Reference proteome</keyword>
<dbReference type="AlphaFoldDB" id="A0A0V0YR03"/>
<keyword evidence="2" id="KW-0560">Oxidoreductase</keyword>
<comment type="PTM">
    <text evidence="1 2">Topaquinone (TPQ) is generated by copper-dependent autoxidation of a specific tyrosyl residue.</text>
</comment>
<dbReference type="InterPro" id="IPR015798">
    <property type="entry name" value="Cu_amine_oxidase_C"/>
</dbReference>
<feature type="domain" description="Copper amine oxidase catalytic" evidence="3">
    <location>
        <begin position="8"/>
        <end position="108"/>
    </location>
</feature>